<dbReference type="PANTHER" id="PTHR34216">
    <property type="match status" value="1"/>
</dbReference>
<evidence type="ECO:0000313" key="4">
    <source>
        <dbReference type="Proteomes" id="UP000285190"/>
    </source>
</evidence>
<dbReference type="InterPro" id="IPR023854">
    <property type="entry name" value="PGA_deacetylase_PgaB"/>
</dbReference>
<dbReference type="GO" id="GO:0043708">
    <property type="term" value="P:cell adhesion involved in biofilm formation"/>
    <property type="evidence" value="ECO:0007669"/>
    <property type="project" value="InterPro"/>
</dbReference>
<evidence type="ECO:0000313" key="3">
    <source>
        <dbReference type="EMBL" id="RJG07929.1"/>
    </source>
</evidence>
<gene>
    <name evidence="3" type="primary">pgaB</name>
    <name evidence="3" type="ORF">D3870_08350</name>
</gene>
<keyword evidence="4" id="KW-1185">Reference proteome</keyword>
<name>A0A418X662_9BURK</name>
<dbReference type="Gene3D" id="3.20.20.80">
    <property type="entry name" value="Glycosidases"/>
    <property type="match status" value="1"/>
</dbReference>
<dbReference type="SUPFAM" id="SSF88713">
    <property type="entry name" value="Glycoside hydrolase/deacetylase"/>
    <property type="match status" value="1"/>
</dbReference>
<dbReference type="Proteomes" id="UP000285190">
    <property type="component" value="Unassembled WGS sequence"/>
</dbReference>
<dbReference type="InterPro" id="IPR051398">
    <property type="entry name" value="Polysacch_Deacetylase"/>
</dbReference>
<sequence length="651" mass="73529">MGPQTPLPSAIAVPDPEQSFRVLCYHDIRDNLRESFRTWPEPTAVDTDEFIRQLSWLNENGYHPVSLQQIIDARAGRGKLPEKAILLTFDDGYKSAYTKVFPLLKQFNFPAVIAIVGEWIETPAGTPVRFGDSQVPRAEFLSWNEIREMTASGLIEVASHSHGMHKGILANPQGNSIPAAVARHFHADKAAYESDDDYASRIKGDLIRNADLLQRELGSRPRAMVWPYGAYNMAAARWAAEAGMPVTMNLEPGPNTPQDTLLRMRRTLILHNHRLADLIEALQEPASYGGRHDPLERVIHVDLDYVYDADPQRQEANLSALLDRIVRLRPTTVYLQAYADPDGDGVADKLYFPNRHLPMRADLLSRVAWQLKTRAGVKVYAWMPVMAFKLPAEHPAATHVVTVMPGAPPAASQGRYHRLSLFDPLARKTIKEIYEDLGKHVVFAGILFHDDATLSDYEDASPMALAHYRDKWQLPASVETIRADAALRRRWTEGKTAYINAFTVELIKTLREYQPALLTARNIYAQPVLDPASEEWFAQTLPSFLATYDFTAIMAMPYMEGAADPEQWLGQLLAKVKAQPGALQKTIFELQSRDWRNDQPVRAETLVAHWRLLHLGGARHWGYYPDDFHQNQPDENVIKAAISVETFPIRR</sequence>
<dbReference type="Pfam" id="PF01522">
    <property type="entry name" value="Polysacc_deac_1"/>
    <property type="match status" value="1"/>
</dbReference>
<organism evidence="3 4">
    <name type="scientific">Noviherbaspirillum cavernae</name>
    <dbReference type="NCBI Taxonomy" id="2320862"/>
    <lineage>
        <taxon>Bacteria</taxon>
        <taxon>Pseudomonadati</taxon>
        <taxon>Pseudomonadota</taxon>
        <taxon>Betaproteobacteria</taxon>
        <taxon>Burkholderiales</taxon>
        <taxon>Oxalobacteraceae</taxon>
        <taxon>Noviherbaspirillum</taxon>
    </lineage>
</organism>
<comment type="caution">
    <text evidence="3">The sequence shown here is derived from an EMBL/GenBank/DDBJ whole genome shotgun (WGS) entry which is preliminary data.</text>
</comment>
<evidence type="ECO:0000256" key="1">
    <source>
        <dbReference type="ARBA" id="ARBA00022729"/>
    </source>
</evidence>
<dbReference type="Pfam" id="PF14883">
    <property type="entry name" value="GHL13"/>
    <property type="match status" value="1"/>
</dbReference>
<dbReference type="NCBIfam" id="TIGR03938">
    <property type="entry name" value="deacetyl_PgaB"/>
    <property type="match status" value="1"/>
</dbReference>
<dbReference type="InterPro" id="IPR002509">
    <property type="entry name" value="NODB_dom"/>
</dbReference>
<dbReference type="GO" id="GO:0016810">
    <property type="term" value="F:hydrolase activity, acting on carbon-nitrogen (but not peptide) bonds"/>
    <property type="evidence" value="ECO:0007669"/>
    <property type="project" value="InterPro"/>
</dbReference>
<dbReference type="OrthoDB" id="9816280at2"/>
<evidence type="ECO:0000259" key="2">
    <source>
        <dbReference type="PROSITE" id="PS51677"/>
    </source>
</evidence>
<proteinExistence type="predicted"/>
<reference evidence="3 4" key="1">
    <citation type="submission" date="2018-09" db="EMBL/GenBank/DDBJ databases">
        <authorList>
            <person name="Zhu H."/>
        </authorList>
    </citation>
    <scope>NUCLEOTIDE SEQUENCE [LARGE SCALE GENOMIC DNA]</scope>
    <source>
        <strain evidence="3 4">K2R10-39</strain>
    </source>
</reference>
<dbReference type="EMBL" id="QYUN01000002">
    <property type="protein sequence ID" value="RJG07929.1"/>
    <property type="molecule type" value="Genomic_DNA"/>
</dbReference>
<accession>A0A418X662</accession>
<dbReference type="AlphaFoldDB" id="A0A418X662"/>
<dbReference type="InterPro" id="IPR032772">
    <property type="entry name" value="PGA_deacetylase_PgaB_C"/>
</dbReference>
<dbReference type="InterPro" id="IPR011330">
    <property type="entry name" value="Glyco_hydro/deAcase_b/a-brl"/>
</dbReference>
<dbReference type="PANTHER" id="PTHR34216:SF7">
    <property type="entry name" value="POLY-BETA-1,6-N-ACETYL-D-GLUCOSAMINE N-DEACETYLASE"/>
    <property type="match status" value="1"/>
</dbReference>
<dbReference type="PROSITE" id="PS51677">
    <property type="entry name" value="NODB"/>
    <property type="match status" value="1"/>
</dbReference>
<protein>
    <submittedName>
        <fullName evidence="3">Poly-beta-1,6-N-acetyl-D-glucosamine N-deacetylase PgaB</fullName>
    </submittedName>
</protein>
<dbReference type="GO" id="GO:0005975">
    <property type="term" value="P:carbohydrate metabolic process"/>
    <property type="evidence" value="ECO:0007669"/>
    <property type="project" value="InterPro"/>
</dbReference>
<feature type="domain" description="NodB homology" evidence="2">
    <location>
        <begin position="83"/>
        <end position="329"/>
    </location>
</feature>
<dbReference type="Gene3D" id="3.20.20.370">
    <property type="entry name" value="Glycoside hydrolase/deacetylase"/>
    <property type="match status" value="1"/>
</dbReference>
<keyword evidence="1" id="KW-0732">Signal</keyword>